<reference evidence="11" key="1">
    <citation type="submission" date="2016-10" db="EMBL/GenBank/DDBJ databases">
        <authorList>
            <person name="Varghese N."/>
            <person name="Submissions S."/>
        </authorList>
    </citation>
    <scope>NUCLEOTIDE SEQUENCE [LARGE SCALE GENOMIC DNA]</scope>
    <source>
        <strain evidence="11">CGMCC 1.6294</strain>
    </source>
</reference>
<evidence type="ECO:0000313" key="10">
    <source>
        <dbReference type="EMBL" id="SFR61382.1"/>
    </source>
</evidence>
<feature type="domain" description="Lysidine-tRNA(Ile) synthetase C-terminal" evidence="9">
    <location>
        <begin position="369"/>
        <end position="446"/>
    </location>
</feature>
<evidence type="ECO:0000256" key="1">
    <source>
        <dbReference type="ARBA" id="ARBA00004496"/>
    </source>
</evidence>
<evidence type="ECO:0000256" key="3">
    <source>
        <dbReference type="ARBA" id="ARBA00022598"/>
    </source>
</evidence>
<dbReference type="InterPro" id="IPR012795">
    <property type="entry name" value="tRNA_Ile_lys_synt_N"/>
</dbReference>
<accession>A0A1I6I3V1</accession>
<dbReference type="Proteomes" id="UP000199290">
    <property type="component" value="Unassembled WGS sequence"/>
</dbReference>
<dbReference type="GO" id="GO:0005524">
    <property type="term" value="F:ATP binding"/>
    <property type="evidence" value="ECO:0007669"/>
    <property type="project" value="UniProtKB-UniRule"/>
</dbReference>
<dbReference type="NCBIfam" id="TIGR02433">
    <property type="entry name" value="lysidine_TilS_C"/>
    <property type="match status" value="1"/>
</dbReference>
<keyword evidence="5 8" id="KW-0547">Nucleotide-binding</keyword>
<dbReference type="Gene3D" id="3.40.50.620">
    <property type="entry name" value="HUPs"/>
    <property type="match status" value="1"/>
</dbReference>
<comment type="similarity">
    <text evidence="8">Belongs to the tRNA(Ile)-lysidine synthase family.</text>
</comment>
<dbReference type="InterPro" id="IPR011063">
    <property type="entry name" value="TilS/TtcA_N"/>
</dbReference>
<evidence type="ECO:0000256" key="4">
    <source>
        <dbReference type="ARBA" id="ARBA00022694"/>
    </source>
</evidence>
<evidence type="ECO:0000256" key="8">
    <source>
        <dbReference type="HAMAP-Rule" id="MF_01161"/>
    </source>
</evidence>
<dbReference type="RefSeq" id="WP_091992372.1">
    <property type="nucleotide sequence ID" value="NZ_FOYV01000005.1"/>
</dbReference>
<evidence type="ECO:0000256" key="2">
    <source>
        <dbReference type="ARBA" id="ARBA00022490"/>
    </source>
</evidence>
<dbReference type="SMART" id="SM00977">
    <property type="entry name" value="TilS_C"/>
    <property type="match status" value="1"/>
</dbReference>
<dbReference type="PANTHER" id="PTHR43033:SF1">
    <property type="entry name" value="TRNA(ILE)-LYSIDINE SYNTHASE-RELATED"/>
    <property type="match status" value="1"/>
</dbReference>
<dbReference type="SUPFAM" id="SSF82829">
    <property type="entry name" value="MesJ substrate recognition domain-like"/>
    <property type="match status" value="1"/>
</dbReference>
<dbReference type="SUPFAM" id="SSF52402">
    <property type="entry name" value="Adenine nucleotide alpha hydrolases-like"/>
    <property type="match status" value="1"/>
</dbReference>
<dbReference type="GO" id="GO:0032267">
    <property type="term" value="F:tRNA(Ile)-lysidine synthase activity"/>
    <property type="evidence" value="ECO:0007669"/>
    <property type="project" value="UniProtKB-EC"/>
</dbReference>
<sequence length="451" mass="49907">MTPGAEPGSGFSWPEALCAPVRALPPAARVWVALSGGLDSTLLLHLVVHCHHALADVRAVHVNHQLQPNAPETEAFCGDLCARLGVPLTVRPVDLSAASNRGRAGGLEEAAREARYRVFEELLEADDLLLMAHHADDQAETVLFRLLRGTGVAGLAGMPTDRPLGAGRLFRPLLAFNRAELEHWARLAGLSWVDDPSNTDESFDRNFLRHRILPELRDRWPGLNQRLSHAARACAESNELNRALASLQWRDLGGKGDRIPVSGLLELSLPEQKNLIRWWASERGFQAPSPGDWRQVLNDLLRAGEDREPEFRAKGFSLRRFRGCLYLVPDSPALPEEPRMLTVGESVHWAGWHIRLLPVGKATTESPAIRISTRQGGERLRFRPGGTSTSLKKWLQEQGVPPWERARLPLVFAGAGDAPELVAVGDLWCSEQYSEGAHAAGWRLVVEREFD</sequence>
<dbReference type="Gene3D" id="1.20.59.20">
    <property type="match status" value="1"/>
</dbReference>
<protein>
    <recommendedName>
        <fullName evidence="8">tRNA(Ile)-lysidine synthase</fullName>
        <ecNumber evidence="8">6.3.4.19</ecNumber>
    </recommendedName>
    <alternativeName>
        <fullName evidence="8">tRNA(Ile)-2-lysyl-cytidine synthase</fullName>
    </alternativeName>
    <alternativeName>
        <fullName evidence="8">tRNA(Ile)-lysidine synthetase</fullName>
    </alternativeName>
</protein>
<dbReference type="EMBL" id="FOYV01000005">
    <property type="protein sequence ID" value="SFR61382.1"/>
    <property type="molecule type" value="Genomic_DNA"/>
</dbReference>
<feature type="binding site" evidence="8">
    <location>
        <begin position="35"/>
        <end position="40"/>
    </location>
    <ligand>
        <name>ATP</name>
        <dbReference type="ChEBI" id="CHEBI:30616"/>
    </ligand>
</feature>
<dbReference type="GO" id="GO:0006400">
    <property type="term" value="P:tRNA modification"/>
    <property type="evidence" value="ECO:0007669"/>
    <property type="project" value="UniProtKB-UniRule"/>
</dbReference>
<dbReference type="Pfam" id="PF11734">
    <property type="entry name" value="TilS_C"/>
    <property type="match status" value="1"/>
</dbReference>
<evidence type="ECO:0000313" key="11">
    <source>
        <dbReference type="Proteomes" id="UP000199290"/>
    </source>
</evidence>
<dbReference type="STRING" id="375760.SAMN04488073_3409"/>
<dbReference type="OrthoDB" id="9807403at2"/>
<dbReference type="SUPFAM" id="SSF56037">
    <property type="entry name" value="PheT/TilS domain"/>
    <property type="match status" value="1"/>
</dbReference>
<keyword evidence="6 8" id="KW-0067">ATP-binding</keyword>
<organism evidence="10 11">
    <name type="scientific">Marinobacter gudaonensis</name>
    <dbReference type="NCBI Taxonomy" id="375760"/>
    <lineage>
        <taxon>Bacteria</taxon>
        <taxon>Pseudomonadati</taxon>
        <taxon>Pseudomonadota</taxon>
        <taxon>Gammaproteobacteria</taxon>
        <taxon>Pseudomonadales</taxon>
        <taxon>Marinobacteraceae</taxon>
        <taxon>Marinobacter</taxon>
    </lineage>
</organism>
<dbReference type="Pfam" id="PF09179">
    <property type="entry name" value="TilS"/>
    <property type="match status" value="1"/>
</dbReference>
<dbReference type="NCBIfam" id="TIGR02432">
    <property type="entry name" value="lysidine_TilS_N"/>
    <property type="match status" value="1"/>
</dbReference>
<evidence type="ECO:0000259" key="9">
    <source>
        <dbReference type="SMART" id="SM00977"/>
    </source>
</evidence>
<evidence type="ECO:0000256" key="5">
    <source>
        <dbReference type="ARBA" id="ARBA00022741"/>
    </source>
</evidence>
<dbReference type="PANTHER" id="PTHR43033">
    <property type="entry name" value="TRNA(ILE)-LYSIDINE SYNTHASE-RELATED"/>
    <property type="match status" value="1"/>
</dbReference>
<comment type="catalytic activity">
    <reaction evidence="7 8">
        <text>cytidine(34) in tRNA(Ile2) + L-lysine + ATP = lysidine(34) in tRNA(Ile2) + AMP + diphosphate + H(+)</text>
        <dbReference type="Rhea" id="RHEA:43744"/>
        <dbReference type="Rhea" id="RHEA-COMP:10625"/>
        <dbReference type="Rhea" id="RHEA-COMP:10670"/>
        <dbReference type="ChEBI" id="CHEBI:15378"/>
        <dbReference type="ChEBI" id="CHEBI:30616"/>
        <dbReference type="ChEBI" id="CHEBI:32551"/>
        <dbReference type="ChEBI" id="CHEBI:33019"/>
        <dbReference type="ChEBI" id="CHEBI:82748"/>
        <dbReference type="ChEBI" id="CHEBI:83665"/>
        <dbReference type="ChEBI" id="CHEBI:456215"/>
        <dbReference type="EC" id="6.3.4.19"/>
    </reaction>
</comment>
<dbReference type="InterPro" id="IPR014729">
    <property type="entry name" value="Rossmann-like_a/b/a_fold"/>
</dbReference>
<keyword evidence="11" id="KW-1185">Reference proteome</keyword>
<evidence type="ECO:0000256" key="7">
    <source>
        <dbReference type="ARBA" id="ARBA00048539"/>
    </source>
</evidence>
<evidence type="ECO:0000256" key="6">
    <source>
        <dbReference type="ARBA" id="ARBA00022840"/>
    </source>
</evidence>
<comment type="subcellular location">
    <subcellularLocation>
        <location evidence="1 8">Cytoplasm</location>
    </subcellularLocation>
</comment>
<dbReference type="GO" id="GO:0005737">
    <property type="term" value="C:cytoplasm"/>
    <property type="evidence" value="ECO:0007669"/>
    <property type="project" value="UniProtKB-SubCell"/>
</dbReference>
<keyword evidence="4 8" id="KW-0819">tRNA processing</keyword>
<dbReference type="InterPro" id="IPR012796">
    <property type="entry name" value="Lysidine-tRNA-synth_C"/>
</dbReference>
<keyword evidence="2 8" id="KW-0963">Cytoplasm</keyword>
<name>A0A1I6I3V1_9GAMM</name>
<keyword evidence="3 8" id="KW-0436">Ligase</keyword>
<dbReference type="Pfam" id="PF01171">
    <property type="entry name" value="ATP_bind_3"/>
    <property type="match status" value="1"/>
</dbReference>
<dbReference type="AlphaFoldDB" id="A0A1I6I3V1"/>
<dbReference type="CDD" id="cd01992">
    <property type="entry name" value="TilS_N"/>
    <property type="match status" value="1"/>
</dbReference>
<dbReference type="InterPro" id="IPR015262">
    <property type="entry name" value="tRNA_Ile_lys_synt_subst-bd"/>
</dbReference>
<dbReference type="HAMAP" id="MF_01161">
    <property type="entry name" value="tRNA_Ile_lys_synt"/>
    <property type="match status" value="1"/>
</dbReference>
<comment type="function">
    <text evidence="8">Ligates lysine onto the cytidine present at position 34 of the AUA codon-specific tRNA(Ile) that contains the anticodon CAU, in an ATP-dependent manner. Cytidine is converted to lysidine, thus changing the amino acid specificity of the tRNA from methionine to isoleucine.</text>
</comment>
<dbReference type="EC" id="6.3.4.19" evidence="8"/>
<comment type="domain">
    <text evidence="8">The N-terminal region contains the highly conserved SGGXDS motif, predicted to be a P-loop motif involved in ATP binding.</text>
</comment>
<proteinExistence type="inferred from homology"/>
<gene>
    <name evidence="8" type="primary">tilS</name>
    <name evidence="10" type="ORF">SAMN04488073_3409</name>
</gene>
<dbReference type="InterPro" id="IPR012094">
    <property type="entry name" value="tRNA_Ile_lys_synt"/>
</dbReference>